<proteinExistence type="predicted"/>
<dbReference type="EMBL" id="BGZK01003075">
    <property type="protein sequence ID" value="GBP98139.1"/>
    <property type="molecule type" value="Genomic_DNA"/>
</dbReference>
<accession>A0A4C2AGA7</accession>
<comment type="caution">
    <text evidence="1">The sequence shown here is derived from an EMBL/GenBank/DDBJ whole genome shotgun (WGS) entry which is preliminary data.</text>
</comment>
<organism evidence="1 2">
    <name type="scientific">Eumeta variegata</name>
    <name type="common">Bagworm moth</name>
    <name type="synonym">Eumeta japonica</name>
    <dbReference type="NCBI Taxonomy" id="151549"/>
    <lineage>
        <taxon>Eukaryota</taxon>
        <taxon>Metazoa</taxon>
        <taxon>Ecdysozoa</taxon>
        <taxon>Arthropoda</taxon>
        <taxon>Hexapoda</taxon>
        <taxon>Insecta</taxon>
        <taxon>Pterygota</taxon>
        <taxon>Neoptera</taxon>
        <taxon>Endopterygota</taxon>
        <taxon>Lepidoptera</taxon>
        <taxon>Glossata</taxon>
        <taxon>Ditrysia</taxon>
        <taxon>Tineoidea</taxon>
        <taxon>Psychidae</taxon>
        <taxon>Oiketicinae</taxon>
        <taxon>Eumeta</taxon>
    </lineage>
</organism>
<sequence length="169" mass="19261">MKRCRRRRARVERLSAVVEYHPRPRASEDKLICWVRIIAVFVTSSSGIKPCAYSGFQLPHVRQHRSVTHCTPRGQNRHKVHRHRNRRFQTDACRYVSKTTSGRVNSQTGPPFVPAAVAPERILTSLCRATLSFPRSLPYPLCTPCCCSEGNDVLPVFGWKQAKSSVFDE</sequence>
<dbReference type="Proteomes" id="UP000299102">
    <property type="component" value="Unassembled WGS sequence"/>
</dbReference>
<evidence type="ECO:0000313" key="2">
    <source>
        <dbReference type="Proteomes" id="UP000299102"/>
    </source>
</evidence>
<name>A0A4C2AGA7_EUMVA</name>
<reference evidence="1 2" key="1">
    <citation type="journal article" date="2019" name="Commun. Biol.">
        <title>The bagworm genome reveals a unique fibroin gene that provides high tensile strength.</title>
        <authorList>
            <person name="Kono N."/>
            <person name="Nakamura H."/>
            <person name="Ohtoshi R."/>
            <person name="Tomita M."/>
            <person name="Numata K."/>
            <person name="Arakawa K."/>
        </authorList>
    </citation>
    <scope>NUCLEOTIDE SEQUENCE [LARGE SCALE GENOMIC DNA]</scope>
</reference>
<evidence type="ECO:0000313" key="1">
    <source>
        <dbReference type="EMBL" id="GBP98139.1"/>
    </source>
</evidence>
<dbReference type="AlphaFoldDB" id="A0A4C2AGA7"/>
<keyword evidence="2" id="KW-1185">Reference proteome</keyword>
<gene>
    <name evidence="1" type="ORF">EVAR_100356_1</name>
</gene>
<protein>
    <submittedName>
        <fullName evidence="1">Uncharacterized protein</fullName>
    </submittedName>
</protein>